<dbReference type="InterPro" id="IPR008991">
    <property type="entry name" value="Translation_prot_SH3-like_sf"/>
</dbReference>
<evidence type="ECO:0000259" key="8">
    <source>
        <dbReference type="SMART" id="SM01383"/>
    </source>
</evidence>
<dbReference type="PROSITE" id="PS00467">
    <property type="entry name" value="RIBOSOMAL_L2"/>
    <property type="match status" value="1"/>
</dbReference>
<dbReference type="GO" id="GO:0016740">
    <property type="term" value="F:transferase activity"/>
    <property type="evidence" value="ECO:0007669"/>
    <property type="project" value="InterPro"/>
</dbReference>
<dbReference type="Pfam" id="PF00181">
    <property type="entry name" value="Ribosomal_L2_N"/>
    <property type="match status" value="1"/>
</dbReference>
<gene>
    <name evidence="5" type="primary">rplB</name>
    <name evidence="9" type="ORF">DesfrDRAFT_1747</name>
</gene>
<dbReference type="NCBIfam" id="TIGR01171">
    <property type="entry name" value="rplB_bact"/>
    <property type="match status" value="1"/>
</dbReference>
<dbReference type="EMBL" id="AECZ01000009">
    <property type="protein sequence ID" value="EFL51586.1"/>
    <property type="molecule type" value="Genomic_DNA"/>
</dbReference>
<dbReference type="HAMAP" id="MF_01320_B">
    <property type="entry name" value="Ribosomal_uL2_B"/>
    <property type="match status" value="1"/>
</dbReference>
<dbReference type="eggNOG" id="COG0090">
    <property type="taxonomic scope" value="Bacteria"/>
</dbReference>
<accession>E1JVU8</accession>
<dbReference type="SMART" id="SM01383">
    <property type="entry name" value="Ribosomal_L2"/>
    <property type="match status" value="1"/>
</dbReference>
<comment type="subunit">
    <text evidence="5">Part of the 50S ribosomal subunit. Forms a bridge to the 30S subunit in the 70S ribosome.</text>
</comment>
<feature type="region of interest" description="Disordered" evidence="6">
    <location>
        <begin position="223"/>
        <end position="276"/>
    </location>
</feature>
<dbReference type="InterPro" id="IPR012340">
    <property type="entry name" value="NA-bd_OB-fold"/>
</dbReference>
<dbReference type="PANTHER" id="PTHR13691">
    <property type="entry name" value="RIBOSOMAL PROTEIN L2"/>
    <property type="match status" value="1"/>
</dbReference>
<dbReference type="InterPro" id="IPR014722">
    <property type="entry name" value="Rib_uL2_dom2"/>
</dbReference>
<keyword evidence="5" id="KW-0694">RNA-binding</keyword>
<dbReference type="InterPro" id="IPR022666">
    <property type="entry name" value="Ribosomal_uL2_RNA-bd_dom"/>
</dbReference>
<dbReference type="GO" id="GO:0003735">
    <property type="term" value="F:structural constituent of ribosome"/>
    <property type="evidence" value="ECO:0007669"/>
    <property type="project" value="InterPro"/>
</dbReference>
<dbReference type="GO" id="GO:0019843">
    <property type="term" value="F:rRNA binding"/>
    <property type="evidence" value="ECO:0007669"/>
    <property type="project" value="UniProtKB-UniRule"/>
</dbReference>
<comment type="function">
    <text evidence="5">One of the primary rRNA binding proteins. Required for association of the 30S and 50S subunits to form the 70S ribosome, for tRNA binding and peptide bond formation. It has been suggested to have peptidyltransferase activity; this is somewhat controversial. Makes several contacts with the 16S rRNA in the 70S ribosome.</text>
</comment>
<evidence type="ECO:0000256" key="4">
    <source>
        <dbReference type="ARBA" id="ARBA00035242"/>
    </source>
</evidence>
<dbReference type="FunFam" id="2.40.50.140:FF:000003">
    <property type="entry name" value="50S ribosomal protein L2"/>
    <property type="match status" value="1"/>
</dbReference>
<keyword evidence="3 5" id="KW-0687">Ribonucleoprotein</keyword>
<dbReference type="PANTHER" id="PTHR13691:SF5">
    <property type="entry name" value="LARGE RIBOSOMAL SUBUNIT PROTEIN UL2M"/>
    <property type="match status" value="1"/>
</dbReference>
<protein>
    <recommendedName>
        <fullName evidence="4 5">Large ribosomal subunit protein uL2</fullName>
    </recommendedName>
</protein>
<comment type="similarity">
    <text evidence="1 5">Belongs to the universal ribosomal protein uL2 family.</text>
</comment>
<dbReference type="GO" id="GO:0015934">
    <property type="term" value="C:large ribosomal subunit"/>
    <property type="evidence" value="ECO:0007669"/>
    <property type="project" value="InterPro"/>
</dbReference>
<evidence type="ECO:0000256" key="2">
    <source>
        <dbReference type="ARBA" id="ARBA00022980"/>
    </source>
</evidence>
<evidence type="ECO:0000256" key="6">
    <source>
        <dbReference type="SAM" id="MobiDB-lite"/>
    </source>
</evidence>
<evidence type="ECO:0000256" key="5">
    <source>
        <dbReference type="HAMAP-Rule" id="MF_01320"/>
    </source>
</evidence>
<feature type="domain" description="Large ribosomal subunit protein uL2 C-terminal" evidence="7">
    <location>
        <begin position="124"/>
        <end position="252"/>
    </location>
</feature>
<name>E1JVU8_SOLFR</name>
<dbReference type="Pfam" id="PF03947">
    <property type="entry name" value="Ribosomal_L2_C"/>
    <property type="match status" value="1"/>
</dbReference>
<dbReference type="InterPro" id="IPR002171">
    <property type="entry name" value="Ribosomal_uL2"/>
</dbReference>
<keyword evidence="10" id="KW-1185">Reference proteome</keyword>
<dbReference type="FunFam" id="4.10.950.10:FF:000001">
    <property type="entry name" value="50S ribosomal protein L2"/>
    <property type="match status" value="1"/>
</dbReference>
<proteinExistence type="inferred from homology"/>
<dbReference type="InterPro" id="IPR005880">
    <property type="entry name" value="Ribosomal_uL2_bac/org-type"/>
</dbReference>
<dbReference type="InterPro" id="IPR022669">
    <property type="entry name" value="Ribosomal_uL2_C"/>
</dbReference>
<dbReference type="RefSeq" id="WP_005993027.1">
    <property type="nucleotide sequence ID" value="NZ_AECZ01000009.1"/>
</dbReference>
<keyword evidence="2 5" id="KW-0689">Ribosomal protein</keyword>
<organism evidence="9 10">
    <name type="scientific">Solidesulfovibrio fructosivorans JJ]</name>
    <dbReference type="NCBI Taxonomy" id="596151"/>
    <lineage>
        <taxon>Bacteria</taxon>
        <taxon>Pseudomonadati</taxon>
        <taxon>Thermodesulfobacteriota</taxon>
        <taxon>Desulfovibrionia</taxon>
        <taxon>Desulfovibrionales</taxon>
        <taxon>Desulfovibrionaceae</taxon>
        <taxon>Solidesulfovibrio</taxon>
    </lineage>
</organism>
<evidence type="ECO:0000256" key="3">
    <source>
        <dbReference type="ARBA" id="ARBA00023274"/>
    </source>
</evidence>
<dbReference type="InterPro" id="IPR014726">
    <property type="entry name" value="Ribosomal_uL2_dom3"/>
</dbReference>
<evidence type="ECO:0000259" key="7">
    <source>
        <dbReference type="SMART" id="SM01382"/>
    </source>
</evidence>
<dbReference type="SUPFAM" id="SSF50249">
    <property type="entry name" value="Nucleic acid-binding proteins"/>
    <property type="match status" value="1"/>
</dbReference>
<dbReference type="OrthoDB" id="9778722at2"/>
<evidence type="ECO:0000313" key="10">
    <source>
        <dbReference type="Proteomes" id="UP000006250"/>
    </source>
</evidence>
<evidence type="ECO:0000313" key="9">
    <source>
        <dbReference type="EMBL" id="EFL51586.1"/>
    </source>
</evidence>
<keyword evidence="5" id="KW-0699">rRNA-binding</keyword>
<comment type="caution">
    <text evidence="9">The sequence shown here is derived from an EMBL/GenBank/DDBJ whole genome shotgun (WGS) entry which is preliminary data.</text>
</comment>
<dbReference type="AlphaFoldDB" id="E1JVU8"/>
<dbReference type="GO" id="GO:0002181">
    <property type="term" value="P:cytoplasmic translation"/>
    <property type="evidence" value="ECO:0007669"/>
    <property type="project" value="TreeGrafter"/>
</dbReference>
<feature type="domain" description="Large ribosomal subunit protein uL2 RNA-binding" evidence="8">
    <location>
        <begin position="42"/>
        <end position="118"/>
    </location>
</feature>
<feature type="compositionally biased region" description="Basic residues" evidence="6">
    <location>
        <begin position="254"/>
        <end position="276"/>
    </location>
</feature>
<dbReference type="Gene3D" id="4.10.950.10">
    <property type="entry name" value="Ribosomal protein L2, domain 3"/>
    <property type="match status" value="1"/>
</dbReference>
<dbReference type="STRING" id="596151.DesfrDRAFT_1747"/>
<sequence>MSIRKLKPTSAGRRFQTVSTFEEITRTEPEKSLCEGLPRASGRNCYGRITSRRRGGGNKRLYRIIDFKRDKSGVPATVFSVEYDPNRSARIALLHYADGEKRYILAPVGISVGDQVSAGDGADIKPGNALALKKIPVGTLLHNIELTPGRGGQICRAAGTYAQLVAKEGKYALLRLPSGEVRNILATCLATVGQVGNVMHENISIGKAGRNRWLGNRPKVRGVAMNPVDHPLGGGEGKSSGGRHPVTPWGKPTKGYKTRNKKKPSSKLIVKRRGQK</sequence>
<dbReference type="Proteomes" id="UP000006250">
    <property type="component" value="Unassembled WGS sequence"/>
</dbReference>
<dbReference type="FunFam" id="2.30.30.30:FF:000001">
    <property type="entry name" value="50S ribosomal protein L2"/>
    <property type="match status" value="1"/>
</dbReference>
<dbReference type="SUPFAM" id="SSF50104">
    <property type="entry name" value="Translation proteins SH3-like domain"/>
    <property type="match status" value="1"/>
</dbReference>
<reference evidence="9 10" key="1">
    <citation type="submission" date="2010-08" db="EMBL/GenBank/DDBJ databases">
        <title>The draft genome of Desulfovibrio fructosovorans JJ.</title>
        <authorList>
            <consortium name="US DOE Joint Genome Institute (JGI-PGF)"/>
            <person name="Lucas S."/>
            <person name="Copeland A."/>
            <person name="Lapidus A."/>
            <person name="Cheng J.-F."/>
            <person name="Bruce D."/>
            <person name="Goodwin L."/>
            <person name="Pitluck S."/>
            <person name="Land M.L."/>
            <person name="Hauser L."/>
            <person name="Chang Y.-J."/>
            <person name="Jeffries C."/>
            <person name="Wall J.D."/>
            <person name="Stahl D.A."/>
            <person name="Arkin A.P."/>
            <person name="Dehal P."/>
            <person name="Stolyar S.M."/>
            <person name="Hazen T.C."/>
            <person name="Woyke T.J."/>
        </authorList>
    </citation>
    <scope>NUCLEOTIDE SEQUENCE [LARGE SCALE GENOMIC DNA]</scope>
    <source>
        <strain evidence="9 10">JJ</strain>
    </source>
</reference>
<dbReference type="PIRSF" id="PIRSF002158">
    <property type="entry name" value="Ribosomal_L2"/>
    <property type="match status" value="1"/>
</dbReference>
<dbReference type="SMART" id="SM01382">
    <property type="entry name" value="Ribosomal_L2_C"/>
    <property type="match status" value="1"/>
</dbReference>
<evidence type="ECO:0000256" key="1">
    <source>
        <dbReference type="ARBA" id="ARBA00005636"/>
    </source>
</evidence>
<dbReference type="InterPro" id="IPR022671">
    <property type="entry name" value="Ribosomal_uL2_CS"/>
</dbReference>
<dbReference type="Gene3D" id="2.40.50.140">
    <property type="entry name" value="Nucleic acid-binding proteins"/>
    <property type="match status" value="1"/>
</dbReference>
<dbReference type="Gene3D" id="2.30.30.30">
    <property type="match status" value="1"/>
</dbReference>